<accession>A0A1D7QCC5</accession>
<sequence>MFKVPLNTTFIPFCLLLLFSASIPLKSVAQSVVIPIETQNNALVLQTDTNKHLGTIYFGKKLTNNKEYLQVPALYKQTSDYTGVLNSAYTSSGSRNLVEPAISVTHADGNNSLDLKYVSHDLKQIDNNVSLLSIVLKDPAYNFSVTLYYKTYFKEDVVEQWSSIQHQEKGEVTLHKFASANLYIKSAGYWLNQYHGDWAKEMQAEESKLTHGIKTLDSKLGTRANLFQPSVFMVSLGKPATEDEGTVLFGSLEWSGNFRTDLEVDFQDNLRILSGINNYASTYTLKPKEAFVTPVFLYTLSTGGKGLASRNLQQWARNYKLLDGKGTRLTLLNNWEATYFDFNESKLAGLLKDTRKLGVDLFLLDDGWFANKYPRNGDVAGLGDWQENKKKLPNGISSLVKEAQNNEVKFGIWIEPEMVNPKSELYEKHPDWVVKQPQREEHYFRNQLALDLSNPKVQDFVYGVVDGLFTKNPDLAYIKWDCNAVIYNAHSATIKNQNHFYIEYVKGLYKVLERIRAKYPKVPMMLCSGGGGRVDYAALQYFTEFWPSDNTDPLERIFMQWEYSYFYPAIATSNHVTDWGKQPIKFRTDVAMMGKLGFDIVVSKLSSDELKYCQDAIKNYDALKGIIWQGNQYRLSNPTESSVASMLYLDENKSSGVIFNYLVNYRYAVNSSSPILLKGLDPAKRYKIQEINLYPGTKSSIKGEATYTGDFLMKAGFNPDVNSSRTSVVLKIEAVN</sequence>
<dbReference type="InterPro" id="IPR017853">
    <property type="entry name" value="GH"/>
</dbReference>
<protein>
    <recommendedName>
        <fullName evidence="2 5">Alpha-galactosidase</fullName>
        <ecNumber evidence="2 5">3.2.1.22</ecNumber>
    </recommendedName>
</protein>
<dbReference type="InterPro" id="IPR038417">
    <property type="entry name" value="Alpga-gal_N_sf"/>
</dbReference>
<dbReference type="GO" id="GO:0016052">
    <property type="term" value="P:carbohydrate catabolic process"/>
    <property type="evidence" value="ECO:0007669"/>
    <property type="project" value="InterPro"/>
</dbReference>
<feature type="binding site" evidence="7">
    <location>
        <position position="445"/>
    </location>
    <ligand>
        <name>substrate</name>
    </ligand>
</feature>
<dbReference type="Gene3D" id="2.60.40.1180">
    <property type="entry name" value="Golgi alpha-mannosidase II"/>
    <property type="match status" value="1"/>
</dbReference>
<dbReference type="Pfam" id="PF02065">
    <property type="entry name" value="Melibiase"/>
    <property type="match status" value="1"/>
</dbReference>
<dbReference type="Gene3D" id="3.20.20.70">
    <property type="entry name" value="Aldolase class I"/>
    <property type="match status" value="1"/>
</dbReference>
<evidence type="ECO:0000256" key="7">
    <source>
        <dbReference type="PIRSR" id="PIRSR005536-2"/>
    </source>
</evidence>
<dbReference type="EMBL" id="CP017141">
    <property type="protein sequence ID" value="AOM76342.1"/>
    <property type="molecule type" value="Genomic_DNA"/>
</dbReference>
<dbReference type="InterPro" id="IPR031704">
    <property type="entry name" value="Glyco_hydro_36_N"/>
</dbReference>
<proteinExistence type="inferred from homology"/>
<name>A0A1D7QCC5_9SPHI</name>
<evidence type="ECO:0000256" key="3">
    <source>
        <dbReference type="ARBA" id="ARBA00022801"/>
    </source>
</evidence>
<dbReference type="InterPro" id="IPR013780">
    <property type="entry name" value="Glyco_hydro_b"/>
</dbReference>
<evidence type="ECO:0000256" key="1">
    <source>
        <dbReference type="ARBA" id="ARBA00001255"/>
    </source>
</evidence>
<dbReference type="OrthoDB" id="9758822at2"/>
<gene>
    <name evidence="11" type="ORF">BFS30_03740</name>
</gene>
<feature type="binding site" evidence="7">
    <location>
        <begin position="365"/>
        <end position="366"/>
    </location>
    <ligand>
        <name>substrate</name>
    </ligand>
</feature>
<feature type="signal peptide" evidence="8">
    <location>
        <begin position="1"/>
        <end position="29"/>
    </location>
</feature>
<dbReference type="Proteomes" id="UP000094313">
    <property type="component" value="Chromosome"/>
</dbReference>
<comment type="similarity">
    <text evidence="5">Belongs to the glycosyl hydrolase.</text>
</comment>
<comment type="catalytic activity">
    <reaction evidence="1 5">
        <text>Hydrolysis of terminal, non-reducing alpha-D-galactose residues in alpha-D-galactosides, including galactose oligosaccharides, galactomannans and galactolipids.</text>
        <dbReference type="EC" id="3.2.1.22"/>
    </reaction>
</comment>
<dbReference type="PANTHER" id="PTHR43053">
    <property type="entry name" value="GLYCOSIDASE FAMILY 31"/>
    <property type="match status" value="1"/>
</dbReference>
<keyword evidence="4 5" id="KW-0326">Glycosidase</keyword>
<dbReference type="Gene3D" id="2.70.98.60">
    <property type="entry name" value="alpha-galactosidase from lactobacil brevis"/>
    <property type="match status" value="1"/>
</dbReference>
<reference evidence="11 12" key="1">
    <citation type="submission" date="2016-08" db="EMBL/GenBank/DDBJ databases">
        <authorList>
            <person name="Seilhamer J.J."/>
        </authorList>
    </citation>
    <scope>NUCLEOTIDE SEQUENCE [LARGE SCALE GENOMIC DNA]</scope>
    <source>
        <strain evidence="11 12">DX4</strain>
    </source>
</reference>
<dbReference type="FunFam" id="3.20.20.70:FF:000118">
    <property type="entry name" value="Alpha-galactosidase"/>
    <property type="match status" value="1"/>
</dbReference>
<dbReference type="InterPro" id="IPR000111">
    <property type="entry name" value="Glyco_hydro_27/36_CS"/>
</dbReference>
<evidence type="ECO:0000256" key="4">
    <source>
        <dbReference type="ARBA" id="ARBA00023295"/>
    </source>
</evidence>
<keyword evidence="8" id="KW-0732">Signal</keyword>
<dbReference type="AlphaFoldDB" id="A0A1D7QCC5"/>
<dbReference type="GO" id="GO:0004557">
    <property type="term" value="F:alpha-galactosidase activity"/>
    <property type="evidence" value="ECO:0007669"/>
    <property type="project" value="UniProtKB-UniRule"/>
</dbReference>
<feature type="chain" id="PRO_5009098390" description="Alpha-galactosidase" evidence="8">
    <location>
        <begin position="30"/>
        <end position="736"/>
    </location>
</feature>
<dbReference type="PANTHER" id="PTHR43053:SF3">
    <property type="entry name" value="ALPHA-GALACTOSIDASE C-RELATED"/>
    <property type="match status" value="1"/>
</dbReference>
<dbReference type="InterPro" id="IPR013785">
    <property type="entry name" value="Aldolase_TIM"/>
</dbReference>
<evidence type="ECO:0000313" key="12">
    <source>
        <dbReference type="Proteomes" id="UP000094313"/>
    </source>
</evidence>
<feature type="binding site" evidence="7">
    <location>
        <position position="549"/>
    </location>
    <ligand>
        <name>substrate</name>
    </ligand>
</feature>
<dbReference type="EC" id="3.2.1.22" evidence="2 5"/>
<feature type="domain" description="Glycosyl hydrolase family 36 C-terminal" evidence="9">
    <location>
        <begin position="644"/>
        <end position="729"/>
    </location>
</feature>
<dbReference type="CDD" id="cd14791">
    <property type="entry name" value="GH36"/>
    <property type="match status" value="1"/>
</dbReference>
<dbReference type="PIRSF" id="PIRSF005536">
    <property type="entry name" value="Agal"/>
    <property type="match status" value="1"/>
</dbReference>
<evidence type="ECO:0000256" key="5">
    <source>
        <dbReference type="PIRNR" id="PIRNR005536"/>
    </source>
</evidence>
<feature type="active site" description="Proton donor" evidence="6">
    <location>
        <position position="549"/>
    </location>
</feature>
<dbReference type="Pfam" id="PF16874">
    <property type="entry name" value="Glyco_hydro_36C"/>
    <property type="match status" value="1"/>
</dbReference>
<dbReference type="PROSITE" id="PS00512">
    <property type="entry name" value="ALPHA_GALACTOSIDASE"/>
    <property type="match status" value="1"/>
</dbReference>
<feature type="active site" description="Nucleophile" evidence="6">
    <location>
        <position position="481"/>
    </location>
</feature>
<evidence type="ECO:0000256" key="2">
    <source>
        <dbReference type="ARBA" id="ARBA00012755"/>
    </source>
</evidence>
<dbReference type="RefSeq" id="WP_069378038.1">
    <property type="nucleotide sequence ID" value="NZ_CP017141.1"/>
</dbReference>
<feature type="binding site" evidence="7">
    <location>
        <begin position="479"/>
        <end position="483"/>
    </location>
    <ligand>
        <name>substrate</name>
    </ligand>
</feature>
<dbReference type="Pfam" id="PF16875">
    <property type="entry name" value="Glyco_hydro_36N"/>
    <property type="match status" value="1"/>
</dbReference>
<evidence type="ECO:0000256" key="8">
    <source>
        <dbReference type="SAM" id="SignalP"/>
    </source>
</evidence>
<keyword evidence="12" id="KW-1185">Reference proteome</keyword>
<evidence type="ECO:0000313" key="11">
    <source>
        <dbReference type="EMBL" id="AOM76342.1"/>
    </source>
</evidence>
<dbReference type="PRINTS" id="PR00743">
    <property type="entry name" value="GLHYDRLASE36"/>
</dbReference>
<feature type="binding site" evidence="7">
    <location>
        <position position="198"/>
    </location>
    <ligand>
        <name>substrate</name>
    </ligand>
</feature>
<dbReference type="InterPro" id="IPR050985">
    <property type="entry name" value="Alpha-glycosidase_related"/>
</dbReference>
<dbReference type="InterPro" id="IPR031705">
    <property type="entry name" value="Glyco_hydro_36_C"/>
</dbReference>
<evidence type="ECO:0000259" key="9">
    <source>
        <dbReference type="Pfam" id="PF16874"/>
    </source>
</evidence>
<organism evidence="11 12">
    <name type="scientific">Pedobacter steynii</name>
    <dbReference type="NCBI Taxonomy" id="430522"/>
    <lineage>
        <taxon>Bacteria</taxon>
        <taxon>Pseudomonadati</taxon>
        <taxon>Bacteroidota</taxon>
        <taxon>Sphingobacteriia</taxon>
        <taxon>Sphingobacteriales</taxon>
        <taxon>Sphingobacteriaceae</taxon>
        <taxon>Pedobacter</taxon>
    </lineage>
</organism>
<dbReference type="InterPro" id="IPR002252">
    <property type="entry name" value="Glyco_hydro_36"/>
</dbReference>
<dbReference type="SUPFAM" id="SSF51445">
    <property type="entry name" value="(Trans)glycosidases"/>
    <property type="match status" value="1"/>
</dbReference>
<evidence type="ECO:0000256" key="6">
    <source>
        <dbReference type="PIRSR" id="PIRSR005536-1"/>
    </source>
</evidence>
<dbReference type="KEGG" id="psty:BFS30_03740"/>
<evidence type="ECO:0000259" key="10">
    <source>
        <dbReference type="Pfam" id="PF16875"/>
    </source>
</evidence>
<feature type="domain" description="Glycosyl hydrolase family 36 N-terminal" evidence="10">
    <location>
        <begin position="52"/>
        <end position="286"/>
    </location>
</feature>
<keyword evidence="3 5" id="KW-0378">Hydrolase</keyword>
<feature type="binding site" evidence="7">
    <location>
        <position position="527"/>
    </location>
    <ligand>
        <name>substrate</name>
    </ligand>
</feature>